<keyword evidence="4" id="KW-1185">Reference proteome</keyword>
<evidence type="ECO:0000256" key="1">
    <source>
        <dbReference type="SAM" id="SignalP"/>
    </source>
</evidence>
<protein>
    <submittedName>
        <fullName evidence="3">Carbohydrate esterase family 3 protein</fullName>
    </submittedName>
</protein>
<dbReference type="PANTHER" id="PTHR30383:SF2">
    <property type="entry name" value="CELLULOSE-BINDING PROTEIN"/>
    <property type="match status" value="1"/>
</dbReference>
<dbReference type="Proteomes" id="UP000054097">
    <property type="component" value="Unassembled WGS sequence"/>
</dbReference>
<dbReference type="PANTHER" id="PTHR30383">
    <property type="entry name" value="THIOESTERASE 1/PROTEASE 1/LYSOPHOSPHOLIPASE L1"/>
    <property type="match status" value="1"/>
</dbReference>
<sequence>MKLFSALCLVAMAATTNALKIMPLGDSITGSPGCWRAYLWQSLNNAGLIKSKGIDFVGTLPAQGCGFTYDGENEGHGGYLATNVANQNLLPGWLSSTKPDIVLMHFGTNDVWNNIAPATILNAFTTLLNQMRASNPKMKLFVAQILPMHPSGCSACDSRVQAFNAQIPSWASSHSTSASPIYVVDQYTGFSNSLTSDGVHPTTAGHQVMASKWYNALAPRL</sequence>
<feature type="domain" description="SGNH hydrolase-type esterase" evidence="2">
    <location>
        <begin position="24"/>
        <end position="208"/>
    </location>
</feature>
<gene>
    <name evidence="3" type="ORF">M408DRAFT_126017</name>
</gene>
<evidence type="ECO:0000313" key="3">
    <source>
        <dbReference type="EMBL" id="KIM28969.1"/>
    </source>
</evidence>
<reference evidence="3 4" key="1">
    <citation type="submission" date="2014-04" db="EMBL/GenBank/DDBJ databases">
        <authorList>
            <consortium name="DOE Joint Genome Institute"/>
            <person name="Kuo A."/>
            <person name="Zuccaro A."/>
            <person name="Kohler A."/>
            <person name="Nagy L.G."/>
            <person name="Floudas D."/>
            <person name="Copeland A."/>
            <person name="Barry K.W."/>
            <person name="Cichocki N."/>
            <person name="Veneault-Fourrey C."/>
            <person name="LaButti K."/>
            <person name="Lindquist E.A."/>
            <person name="Lipzen A."/>
            <person name="Lundell T."/>
            <person name="Morin E."/>
            <person name="Murat C."/>
            <person name="Sun H."/>
            <person name="Tunlid A."/>
            <person name="Henrissat B."/>
            <person name="Grigoriev I.V."/>
            <person name="Hibbett D.S."/>
            <person name="Martin F."/>
            <person name="Nordberg H.P."/>
            <person name="Cantor M.N."/>
            <person name="Hua S.X."/>
        </authorList>
    </citation>
    <scope>NUCLEOTIDE SEQUENCE [LARGE SCALE GENOMIC DNA]</scope>
    <source>
        <strain evidence="3 4">MAFF 305830</strain>
    </source>
</reference>
<evidence type="ECO:0000259" key="2">
    <source>
        <dbReference type="Pfam" id="PF13472"/>
    </source>
</evidence>
<dbReference type="Pfam" id="PF13472">
    <property type="entry name" value="Lipase_GDSL_2"/>
    <property type="match status" value="1"/>
</dbReference>
<dbReference type="HOGENOM" id="CLU_044083_4_1_1"/>
<dbReference type="OrthoDB" id="2119228at2759"/>
<evidence type="ECO:0000313" key="4">
    <source>
        <dbReference type="Proteomes" id="UP000054097"/>
    </source>
</evidence>
<dbReference type="Gene3D" id="3.40.50.1110">
    <property type="entry name" value="SGNH hydrolase"/>
    <property type="match status" value="1"/>
</dbReference>
<dbReference type="EMBL" id="KN824290">
    <property type="protein sequence ID" value="KIM28969.1"/>
    <property type="molecule type" value="Genomic_DNA"/>
</dbReference>
<keyword evidence="1" id="KW-0732">Signal</keyword>
<dbReference type="InterPro" id="IPR013830">
    <property type="entry name" value="SGNH_hydro"/>
</dbReference>
<dbReference type="InterPro" id="IPR051532">
    <property type="entry name" value="Ester_Hydrolysis_Enzymes"/>
</dbReference>
<accession>A0A0C3BA14</accession>
<name>A0A0C3BA14_SERVB</name>
<proteinExistence type="predicted"/>
<dbReference type="AlphaFoldDB" id="A0A0C3BA14"/>
<dbReference type="InterPro" id="IPR036514">
    <property type="entry name" value="SGNH_hydro_sf"/>
</dbReference>
<reference evidence="4" key="2">
    <citation type="submission" date="2015-01" db="EMBL/GenBank/DDBJ databases">
        <title>Evolutionary Origins and Diversification of the Mycorrhizal Mutualists.</title>
        <authorList>
            <consortium name="DOE Joint Genome Institute"/>
            <consortium name="Mycorrhizal Genomics Consortium"/>
            <person name="Kohler A."/>
            <person name="Kuo A."/>
            <person name="Nagy L.G."/>
            <person name="Floudas D."/>
            <person name="Copeland A."/>
            <person name="Barry K.W."/>
            <person name="Cichocki N."/>
            <person name="Veneault-Fourrey C."/>
            <person name="LaButti K."/>
            <person name="Lindquist E.A."/>
            <person name="Lipzen A."/>
            <person name="Lundell T."/>
            <person name="Morin E."/>
            <person name="Murat C."/>
            <person name="Riley R."/>
            <person name="Ohm R."/>
            <person name="Sun H."/>
            <person name="Tunlid A."/>
            <person name="Henrissat B."/>
            <person name="Grigoriev I.V."/>
            <person name="Hibbett D.S."/>
            <person name="Martin F."/>
        </authorList>
    </citation>
    <scope>NUCLEOTIDE SEQUENCE [LARGE SCALE GENOMIC DNA]</scope>
    <source>
        <strain evidence="4">MAFF 305830</strain>
    </source>
</reference>
<feature type="chain" id="PRO_5002161622" evidence="1">
    <location>
        <begin position="19"/>
        <end position="221"/>
    </location>
</feature>
<dbReference type="GO" id="GO:0004622">
    <property type="term" value="F:phosphatidylcholine lysophospholipase activity"/>
    <property type="evidence" value="ECO:0007669"/>
    <property type="project" value="TreeGrafter"/>
</dbReference>
<dbReference type="CDD" id="cd01833">
    <property type="entry name" value="XynB_like"/>
    <property type="match status" value="1"/>
</dbReference>
<feature type="signal peptide" evidence="1">
    <location>
        <begin position="1"/>
        <end position="18"/>
    </location>
</feature>
<organism evidence="3 4">
    <name type="scientific">Serendipita vermifera MAFF 305830</name>
    <dbReference type="NCBI Taxonomy" id="933852"/>
    <lineage>
        <taxon>Eukaryota</taxon>
        <taxon>Fungi</taxon>
        <taxon>Dikarya</taxon>
        <taxon>Basidiomycota</taxon>
        <taxon>Agaricomycotina</taxon>
        <taxon>Agaricomycetes</taxon>
        <taxon>Sebacinales</taxon>
        <taxon>Serendipitaceae</taxon>
        <taxon>Serendipita</taxon>
    </lineage>
</organism>
<dbReference type="SUPFAM" id="SSF52266">
    <property type="entry name" value="SGNH hydrolase"/>
    <property type="match status" value="1"/>
</dbReference>